<dbReference type="InterPro" id="IPR000073">
    <property type="entry name" value="AB_hydrolase_1"/>
</dbReference>
<organism evidence="2 3">
    <name type="scientific">Streptosporangium longisporum</name>
    <dbReference type="NCBI Taxonomy" id="46187"/>
    <lineage>
        <taxon>Bacteria</taxon>
        <taxon>Bacillati</taxon>
        <taxon>Actinomycetota</taxon>
        <taxon>Actinomycetes</taxon>
        <taxon>Streptosporangiales</taxon>
        <taxon>Streptosporangiaceae</taxon>
        <taxon>Streptosporangium</taxon>
    </lineage>
</organism>
<sequence>MTTLRTRANGIEIAYDTFGSPGDRPLLLIMGLGSQMIHWDEDLCGLLAGRGHHVVRFDNRDVGESTHLHEAGAPGPGWNGRVPYLVGDMADDAAGLLEALGLDSAHVAGVSMGGMIAQSLAIRHPHRVRSLTSIMSTPSPRAAPPTEAAMAALMSPPSPDREAAIRRAVATWDVIGSPGYPADRERIARVAALSYDRAYDPPGTARQLAAIMASEDRAPLLAKLTVPALVMHGEDDQLVPLSGGIATAEAIPGARLLTFPGMGHDLPRELWTDFADAIEELTGSADQAAAAAR</sequence>
<dbReference type="PANTHER" id="PTHR43433">
    <property type="entry name" value="HYDROLASE, ALPHA/BETA FOLD FAMILY PROTEIN"/>
    <property type="match status" value="1"/>
</dbReference>
<name>A0ABN3Y5P1_9ACTN</name>
<dbReference type="InterPro" id="IPR050471">
    <property type="entry name" value="AB_hydrolase"/>
</dbReference>
<evidence type="ECO:0000259" key="1">
    <source>
        <dbReference type="Pfam" id="PF00561"/>
    </source>
</evidence>
<dbReference type="EMBL" id="BAAAWD010000007">
    <property type="protein sequence ID" value="GAA3007491.1"/>
    <property type="molecule type" value="Genomic_DNA"/>
</dbReference>
<dbReference type="InterPro" id="IPR029058">
    <property type="entry name" value="AB_hydrolase_fold"/>
</dbReference>
<dbReference type="Proteomes" id="UP001499930">
    <property type="component" value="Unassembled WGS sequence"/>
</dbReference>
<accession>A0ABN3Y5P1</accession>
<keyword evidence="2" id="KW-0378">Hydrolase</keyword>
<gene>
    <name evidence="2" type="ORF">GCM10017559_32060</name>
</gene>
<proteinExistence type="predicted"/>
<dbReference type="GO" id="GO:0016787">
    <property type="term" value="F:hydrolase activity"/>
    <property type="evidence" value="ECO:0007669"/>
    <property type="project" value="UniProtKB-KW"/>
</dbReference>
<evidence type="ECO:0000313" key="3">
    <source>
        <dbReference type="Proteomes" id="UP001499930"/>
    </source>
</evidence>
<evidence type="ECO:0000313" key="2">
    <source>
        <dbReference type="EMBL" id="GAA3007491.1"/>
    </source>
</evidence>
<feature type="domain" description="AB hydrolase-1" evidence="1">
    <location>
        <begin position="25"/>
        <end position="265"/>
    </location>
</feature>
<dbReference type="Gene3D" id="3.40.50.1820">
    <property type="entry name" value="alpha/beta hydrolase"/>
    <property type="match status" value="1"/>
</dbReference>
<dbReference type="Pfam" id="PF00561">
    <property type="entry name" value="Abhydrolase_1"/>
    <property type="match status" value="1"/>
</dbReference>
<protein>
    <submittedName>
        <fullName evidence="2">Alpha/beta hydrolase</fullName>
    </submittedName>
</protein>
<reference evidence="2 3" key="1">
    <citation type="journal article" date="2019" name="Int. J. Syst. Evol. Microbiol.">
        <title>The Global Catalogue of Microorganisms (GCM) 10K type strain sequencing project: providing services to taxonomists for standard genome sequencing and annotation.</title>
        <authorList>
            <consortium name="The Broad Institute Genomics Platform"/>
            <consortium name="The Broad Institute Genome Sequencing Center for Infectious Disease"/>
            <person name="Wu L."/>
            <person name="Ma J."/>
        </authorList>
    </citation>
    <scope>NUCLEOTIDE SEQUENCE [LARGE SCALE GENOMIC DNA]</scope>
    <source>
        <strain evidence="2 3">JCM 3106</strain>
    </source>
</reference>
<dbReference type="SUPFAM" id="SSF53474">
    <property type="entry name" value="alpha/beta-Hydrolases"/>
    <property type="match status" value="1"/>
</dbReference>
<comment type="caution">
    <text evidence="2">The sequence shown here is derived from an EMBL/GenBank/DDBJ whole genome shotgun (WGS) entry which is preliminary data.</text>
</comment>
<dbReference type="PANTHER" id="PTHR43433:SF5">
    <property type="entry name" value="AB HYDROLASE-1 DOMAIN-CONTAINING PROTEIN"/>
    <property type="match status" value="1"/>
</dbReference>
<dbReference type="RefSeq" id="WP_344895038.1">
    <property type="nucleotide sequence ID" value="NZ_BAAAWD010000007.1"/>
</dbReference>
<keyword evidence="3" id="KW-1185">Reference proteome</keyword>